<evidence type="ECO:0000259" key="9">
    <source>
        <dbReference type="PROSITE" id="PS51158"/>
    </source>
</evidence>
<dbReference type="Pfam" id="PF02816">
    <property type="entry name" value="Alpha_kinase"/>
    <property type="match status" value="1"/>
</dbReference>
<dbReference type="PANTHER" id="PTHR47763:SF4">
    <property type="entry name" value="ALPHA-PROTEIN KINASE VWKA"/>
    <property type="match status" value="1"/>
</dbReference>
<keyword evidence="4" id="KW-0808">Transferase</keyword>
<gene>
    <name evidence="10" type="ORF">RFH988_LOCUS14340</name>
</gene>
<keyword evidence="3" id="KW-0723">Serine/threonine-protein kinase</keyword>
<dbReference type="Pfam" id="PF25106">
    <property type="entry name" value="VWA_4"/>
    <property type="match status" value="1"/>
</dbReference>
<dbReference type="InterPro" id="IPR052969">
    <property type="entry name" value="Thr-specific_kinase-like"/>
</dbReference>
<feature type="transmembrane region" description="Helical" evidence="8">
    <location>
        <begin position="165"/>
        <end position="185"/>
    </location>
</feature>
<proteinExistence type="predicted"/>
<dbReference type="Gene3D" id="3.30.200.20">
    <property type="entry name" value="Phosphorylase Kinase, domain 1"/>
    <property type="match status" value="1"/>
</dbReference>
<dbReference type="OrthoDB" id="44277at2759"/>
<feature type="coiled-coil region" evidence="7">
    <location>
        <begin position="36"/>
        <end position="74"/>
    </location>
</feature>
<evidence type="ECO:0000256" key="1">
    <source>
        <dbReference type="ARBA" id="ARBA00004613"/>
    </source>
</evidence>
<keyword evidence="8" id="KW-0812">Transmembrane</keyword>
<dbReference type="InterPro" id="IPR056861">
    <property type="entry name" value="HMCN1-like_VWA"/>
</dbReference>
<evidence type="ECO:0000256" key="3">
    <source>
        <dbReference type="ARBA" id="ARBA00022527"/>
    </source>
</evidence>
<evidence type="ECO:0000313" key="10">
    <source>
        <dbReference type="EMBL" id="CAF1004278.1"/>
    </source>
</evidence>
<dbReference type="EMBL" id="CAJNOO010000661">
    <property type="protein sequence ID" value="CAF1004278.1"/>
    <property type="molecule type" value="Genomic_DNA"/>
</dbReference>
<comment type="subcellular location">
    <subcellularLocation>
        <location evidence="1">Secreted</location>
    </subcellularLocation>
</comment>
<dbReference type="InterPro" id="IPR004166">
    <property type="entry name" value="a-kinase_dom"/>
</dbReference>
<keyword evidence="6" id="KW-0418">Kinase</keyword>
<evidence type="ECO:0000256" key="2">
    <source>
        <dbReference type="ARBA" id="ARBA00022525"/>
    </source>
</evidence>
<evidence type="ECO:0000256" key="5">
    <source>
        <dbReference type="ARBA" id="ARBA00022729"/>
    </source>
</evidence>
<dbReference type="Gene3D" id="3.20.200.10">
    <property type="entry name" value="MHCK/EF2 kinase"/>
    <property type="match status" value="1"/>
</dbReference>
<feature type="transmembrane region" description="Helical" evidence="8">
    <location>
        <begin position="116"/>
        <end position="133"/>
    </location>
</feature>
<evidence type="ECO:0000256" key="7">
    <source>
        <dbReference type="SAM" id="Coils"/>
    </source>
</evidence>
<protein>
    <recommendedName>
        <fullName evidence="9">Alpha-type protein kinase domain-containing protein</fullName>
    </recommendedName>
</protein>
<name>A0A814H348_9BILA</name>
<comment type="caution">
    <text evidence="10">The sequence shown here is derived from an EMBL/GenBank/DDBJ whole genome shotgun (WGS) entry which is preliminary data.</text>
</comment>
<keyword evidence="2" id="KW-0964">Secreted</keyword>
<dbReference type="InterPro" id="IPR011009">
    <property type="entry name" value="Kinase-like_dom_sf"/>
</dbReference>
<reference evidence="10" key="1">
    <citation type="submission" date="2021-02" db="EMBL/GenBank/DDBJ databases">
        <authorList>
            <person name="Nowell W R."/>
        </authorList>
    </citation>
    <scope>NUCLEOTIDE SEQUENCE</scope>
</reference>
<feature type="transmembrane region" description="Helical" evidence="8">
    <location>
        <begin position="309"/>
        <end position="329"/>
    </location>
</feature>
<feature type="transmembrane region" description="Helical" evidence="8">
    <location>
        <begin position="140"/>
        <end position="159"/>
    </location>
</feature>
<evidence type="ECO:0000256" key="4">
    <source>
        <dbReference type="ARBA" id="ARBA00022679"/>
    </source>
</evidence>
<accession>A0A814H348</accession>
<evidence type="ECO:0000313" key="11">
    <source>
        <dbReference type="Proteomes" id="UP000663882"/>
    </source>
</evidence>
<organism evidence="10 11">
    <name type="scientific">Rotaria sordida</name>
    <dbReference type="NCBI Taxonomy" id="392033"/>
    <lineage>
        <taxon>Eukaryota</taxon>
        <taxon>Metazoa</taxon>
        <taxon>Spiralia</taxon>
        <taxon>Gnathifera</taxon>
        <taxon>Rotifera</taxon>
        <taxon>Eurotatoria</taxon>
        <taxon>Bdelloidea</taxon>
        <taxon>Philodinida</taxon>
        <taxon>Philodinidae</taxon>
        <taxon>Rotaria</taxon>
    </lineage>
</organism>
<keyword evidence="5" id="KW-0732">Signal</keyword>
<dbReference type="CDD" id="cd00198">
    <property type="entry name" value="vWFA"/>
    <property type="match status" value="1"/>
</dbReference>
<dbReference type="SUPFAM" id="SSF53300">
    <property type="entry name" value="vWA-like"/>
    <property type="match status" value="1"/>
</dbReference>
<keyword evidence="8" id="KW-0472">Membrane</keyword>
<sequence length="1010" mass="117338">MTKNKNTIEEEEEDNNDELDLYDFLEVISGKIDSVKNQIEERKEDSRQQWQRTKDEVEEQKRLLKIELEKHIHLLSENLKKPNFIRIRDKISFTIGVANTCFSPLIAVRWPHILPIIYTIQAFYFITLRFLIYKQKHWHYFTFDLCYFVNLLTLIYLWILPSSKILFAVCYSLTHGPLALAIVLWKNSLVFHSFDKVTSIFIHMYPPLTMFTLRWILPVDLQLKYYPAIVNTGSKLPMGTSMFYTIIFYLMWQILYYTFIVYGRGHKVASGLRVTSYTWLLNNKKGFVSRLIQKLGFGGPNDGINRYKLFIYFLLQFLFMLISILPVSLLYYQYMYINVIFLCAMFTVSIYNGASFYIDGDIPKDTVDSVRLTKRIHRMSAPTIDWDAEKTLSSVVDIDIDALDAEFERLSVDFKSKMIELRKNPNNMTLRHTLTSTKEALIRIKTWSSLVNTADGLAIMKKSMAKQHEKELLQRKYEVDEILKISKVQSAIDLCFLMDCTGSMREYLHATKTQIYQLTECIRQLYSIKPNLAFVGYRDINENLDKLDFTDDENIFQEFLTKIQAMGGDDTCEDVFSGLETVAQLSWSTPNRLLVHICDAPCHGQDYHEFQGTANDNYLKGDPKNRELSTLMFSIKRLGITYCKIPLNETTKKMFEEFAFVFGSISEIYVSDPTCLIKRIIEKTSSIIQSCIESTISSYRNSNKQIKSYTLFSKEPDWNSLEIYDVNVTEIIPPNTIDDIFHPLLISKTNGKIKIAPNPFAKGSIRFAFYGQYSSDDSPFVDVVFKEFASTDPKANTFIVYQEHLEIQAIAQFLAEQFNAEQQRLFRNFIPIIYADADLIQQTINPLKIYQVERRMHQEWRKWNNNSGGVSLSEYSTILQAFSHWTYHITSGRLMVVDLQGVKVDRAYLLTDPALHCNDLLRFRETRTNLGVKGMRQFFRTHVCSDVCSKLNIPMLNTGSNSILLSRSDSLLCNATTKTTDILNVQTTEENNFEPIDKNQLETIENFELC</sequence>
<dbReference type="AlphaFoldDB" id="A0A814H348"/>
<dbReference type="Gene3D" id="3.40.50.410">
    <property type="entry name" value="von Willebrand factor, type A domain"/>
    <property type="match status" value="1"/>
</dbReference>
<dbReference type="SMART" id="SM00811">
    <property type="entry name" value="Alpha_kinase"/>
    <property type="match status" value="1"/>
</dbReference>
<dbReference type="Proteomes" id="UP000663882">
    <property type="component" value="Unassembled WGS sequence"/>
</dbReference>
<evidence type="ECO:0000256" key="6">
    <source>
        <dbReference type="ARBA" id="ARBA00022777"/>
    </source>
</evidence>
<feature type="transmembrane region" description="Helical" evidence="8">
    <location>
        <begin position="242"/>
        <end position="263"/>
    </location>
</feature>
<dbReference type="GO" id="GO:0005524">
    <property type="term" value="F:ATP binding"/>
    <property type="evidence" value="ECO:0007669"/>
    <property type="project" value="InterPro"/>
</dbReference>
<keyword evidence="7" id="KW-0175">Coiled coil</keyword>
<dbReference type="SUPFAM" id="SSF56112">
    <property type="entry name" value="Protein kinase-like (PK-like)"/>
    <property type="match status" value="1"/>
</dbReference>
<dbReference type="GO" id="GO:0004674">
    <property type="term" value="F:protein serine/threonine kinase activity"/>
    <property type="evidence" value="ECO:0007669"/>
    <property type="project" value="UniProtKB-KW"/>
</dbReference>
<dbReference type="PROSITE" id="PS51158">
    <property type="entry name" value="ALPHA_KINASE"/>
    <property type="match status" value="1"/>
</dbReference>
<dbReference type="InterPro" id="IPR036465">
    <property type="entry name" value="vWFA_dom_sf"/>
</dbReference>
<feature type="transmembrane region" description="Helical" evidence="8">
    <location>
        <begin position="197"/>
        <end position="217"/>
    </location>
</feature>
<feature type="transmembrane region" description="Helical" evidence="8">
    <location>
        <begin position="335"/>
        <end position="354"/>
    </location>
</feature>
<dbReference type="Pfam" id="PF10998">
    <property type="entry name" value="DUF2838"/>
    <property type="match status" value="1"/>
</dbReference>
<evidence type="ECO:0000256" key="8">
    <source>
        <dbReference type="SAM" id="Phobius"/>
    </source>
</evidence>
<feature type="domain" description="Alpha-type protein kinase" evidence="9">
    <location>
        <begin position="710"/>
        <end position="956"/>
    </location>
</feature>
<keyword evidence="8" id="KW-1133">Transmembrane helix</keyword>
<dbReference type="PANTHER" id="PTHR47763">
    <property type="entry name" value="ALPHA-PROTEIN KINASE VWKA"/>
    <property type="match status" value="1"/>
</dbReference>
<dbReference type="InterPro" id="IPR021261">
    <property type="entry name" value="GPCAT"/>
</dbReference>